<evidence type="ECO:0000313" key="3">
    <source>
        <dbReference type="Proteomes" id="UP000194236"/>
    </source>
</evidence>
<evidence type="ECO:0000256" key="1">
    <source>
        <dbReference type="SAM" id="Phobius"/>
    </source>
</evidence>
<gene>
    <name evidence="2" type="ORF">BLA29_001558</name>
</gene>
<keyword evidence="3" id="KW-1185">Reference proteome</keyword>
<proteinExistence type="predicted"/>
<feature type="transmembrane region" description="Helical" evidence="1">
    <location>
        <begin position="115"/>
        <end position="137"/>
    </location>
</feature>
<keyword evidence="1" id="KW-0812">Transmembrane</keyword>
<protein>
    <recommendedName>
        <fullName evidence="4">Gustatory receptor-like protein</fullName>
    </recommendedName>
</protein>
<accession>A0A1Y3BU32</accession>
<dbReference type="Proteomes" id="UP000194236">
    <property type="component" value="Unassembled WGS sequence"/>
</dbReference>
<dbReference type="EMBL" id="MUJZ01003360">
    <property type="protein sequence ID" value="OTF83514.1"/>
    <property type="molecule type" value="Genomic_DNA"/>
</dbReference>
<evidence type="ECO:0000313" key="2">
    <source>
        <dbReference type="EMBL" id="OTF83514.1"/>
    </source>
</evidence>
<dbReference type="AlphaFoldDB" id="A0A1Y3BU32"/>
<feature type="transmembrane region" description="Helical" evidence="1">
    <location>
        <begin position="90"/>
        <end position="109"/>
    </location>
</feature>
<comment type="caution">
    <text evidence="2">The sequence shown here is derived from an EMBL/GenBank/DDBJ whole genome shotgun (WGS) entry which is preliminary data.</text>
</comment>
<keyword evidence="1" id="KW-0472">Membrane</keyword>
<keyword evidence="1" id="KW-1133">Transmembrane helix</keyword>
<feature type="transmembrane region" description="Helical" evidence="1">
    <location>
        <begin position="6"/>
        <end position="24"/>
    </location>
</feature>
<reference evidence="2 3" key="1">
    <citation type="submission" date="2017-03" db="EMBL/GenBank/DDBJ databases">
        <title>Genome Survey of Euroglyphus maynei.</title>
        <authorList>
            <person name="Arlian L.G."/>
            <person name="Morgan M.S."/>
            <person name="Rider S.D."/>
        </authorList>
    </citation>
    <scope>NUCLEOTIDE SEQUENCE [LARGE SCALE GENOMIC DNA]</scope>
    <source>
        <strain evidence="2">Arlian Lab</strain>
        <tissue evidence="2">Whole body</tissue>
    </source>
</reference>
<dbReference type="OrthoDB" id="10539541at2759"/>
<evidence type="ECO:0008006" key="4">
    <source>
        <dbReference type="Google" id="ProtNLM"/>
    </source>
</evidence>
<organism evidence="2 3">
    <name type="scientific">Euroglyphus maynei</name>
    <name type="common">Mayne's house dust mite</name>
    <dbReference type="NCBI Taxonomy" id="6958"/>
    <lineage>
        <taxon>Eukaryota</taxon>
        <taxon>Metazoa</taxon>
        <taxon>Ecdysozoa</taxon>
        <taxon>Arthropoda</taxon>
        <taxon>Chelicerata</taxon>
        <taxon>Arachnida</taxon>
        <taxon>Acari</taxon>
        <taxon>Acariformes</taxon>
        <taxon>Sarcoptiformes</taxon>
        <taxon>Astigmata</taxon>
        <taxon>Psoroptidia</taxon>
        <taxon>Analgoidea</taxon>
        <taxon>Pyroglyphidae</taxon>
        <taxon>Pyroglyphinae</taxon>
        <taxon>Euroglyphus</taxon>
    </lineage>
</organism>
<sequence>MNASYACSVMYHIPIFIVIVQYYLGIKQRTLEQRIGQFHRELLKDYSQIRNKTLWKWYLQKALKEICQIYGHQVKEIYIHNDQMTRIISILYGSLMLVITYSICIIFWIPLSTEFLILYSTIESFHVFILIMLIYGCSKVEQQNYRIVCLKHKFQMHSNYEGVMLVESNNQYVF</sequence>
<name>A0A1Y3BU32_EURMA</name>